<evidence type="ECO:0000313" key="3">
    <source>
        <dbReference type="EMBL" id="GAL87527.1"/>
    </source>
</evidence>
<dbReference type="EMBL" id="BBLT01000013">
    <property type="protein sequence ID" value="GAL87527.1"/>
    <property type="molecule type" value="Genomic_DNA"/>
</dbReference>
<evidence type="ECO:0000313" key="4">
    <source>
        <dbReference type="Proteomes" id="UP000030185"/>
    </source>
</evidence>
<protein>
    <recommendedName>
        <fullName evidence="2">Type 9 secretion system plug protein N-terminal domain-containing protein</fullName>
    </recommendedName>
</protein>
<dbReference type="InterPro" id="IPR031345">
    <property type="entry name" value="T9SS_Plug_N"/>
</dbReference>
<feature type="chain" id="PRO_5001945282" description="Type 9 secretion system plug protein N-terminal domain-containing protein" evidence="1">
    <location>
        <begin position="24"/>
        <end position="437"/>
    </location>
</feature>
<dbReference type="eggNOG" id="ENOG502Z7QJ">
    <property type="taxonomic scope" value="Bacteria"/>
</dbReference>
<reference evidence="3 4" key="1">
    <citation type="submission" date="2014-09" db="EMBL/GenBank/DDBJ databases">
        <title>Sporocytophaga myxococcoides PG-01 genome sequencing.</title>
        <authorList>
            <person name="Liu L."/>
            <person name="Gao P.J."/>
            <person name="Chen G.J."/>
            <person name="Wang L.S."/>
        </authorList>
    </citation>
    <scope>NUCLEOTIDE SEQUENCE [LARGE SCALE GENOMIC DNA]</scope>
    <source>
        <strain evidence="3 4">PG-01</strain>
    </source>
</reference>
<dbReference type="Proteomes" id="UP000030185">
    <property type="component" value="Unassembled WGS sequence"/>
</dbReference>
<dbReference type="STRING" id="153721.MYP_4757"/>
<evidence type="ECO:0000256" key="1">
    <source>
        <dbReference type="SAM" id="SignalP"/>
    </source>
</evidence>
<feature type="signal peptide" evidence="1">
    <location>
        <begin position="1"/>
        <end position="23"/>
    </location>
</feature>
<dbReference type="Gene3D" id="2.60.40.10">
    <property type="entry name" value="Immunoglobulins"/>
    <property type="match status" value="1"/>
</dbReference>
<name>A0A098LMC7_9BACT</name>
<comment type="caution">
    <text evidence="3">The sequence shown here is derived from an EMBL/GenBank/DDBJ whole genome shotgun (WGS) entry which is preliminary data.</text>
</comment>
<keyword evidence="4" id="KW-1185">Reference proteome</keyword>
<evidence type="ECO:0000259" key="2">
    <source>
        <dbReference type="Pfam" id="PF17116"/>
    </source>
</evidence>
<dbReference type="Pfam" id="PF17116">
    <property type="entry name" value="T9SS_plug_1st"/>
    <property type="match status" value="1"/>
</dbReference>
<dbReference type="RefSeq" id="WP_197060172.1">
    <property type="nucleotide sequence ID" value="NZ_BBLT01000013.1"/>
</dbReference>
<accession>A0A098LMC7</accession>
<proteinExistence type="predicted"/>
<gene>
    <name evidence="3" type="ORF">MYP_4757</name>
</gene>
<keyword evidence="1" id="KW-0732">Signal</keyword>
<organism evidence="3 4">
    <name type="scientific">Sporocytophaga myxococcoides</name>
    <dbReference type="NCBI Taxonomy" id="153721"/>
    <lineage>
        <taxon>Bacteria</taxon>
        <taxon>Pseudomonadati</taxon>
        <taxon>Bacteroidota</taxon>
        <taxon>Cytophagia</taxon>
        <taxon>Cytophagales</taxon>
        <taxon>Cytophagaceae</taxon>
        <taxon>Sporocytophaga</taxon>
    </lineage>
</organism>
<dbReference type="AlphaFoldDB" id="A0A098LMC7"/>
<dbReference type="InterPro" id="IPR013783">
    <property type="entry name" value="Ig-like_fold"/>
</dbReference>
<sequence>MIRTEFLRRLFSLLFISSIIQFAFNNNLQSQDKTLITQDFVYEEAFKTVLLYPANSGNNDELNTPIVPLIQSVPLVLEFDELGEGASSLYLKIIHCNADWTISSLSTVQYLDGYNEYFIEDRKSSIGTRIPYTHYKTTLPKVRVTGNYLAVIYRSGDESDIILTKRFIVFDSKVAIAVEQKPSTGVSQRFTHQQLDFNILYPNMEIINPRGSIKVVIRQNNRWDKIIDNLQPLYVQEDLRKLEYNYFNLENNFPGGNEFRTFSTRSVKFNDINVDKIFIQPDFAEAFLKRDLSTNNQAYALYPDIDGRFVVELYETKTKEIEPDYVFTNFSLDTKGPVPGKVFVIGSFNNYELGPGSELLFNSETNTYQLKTLLKQGYYNYRYAFVPKGSRVSDEVFFEGSHFATQNLYDFIVYYRPPGARSDIVVGYKSININGRN</sequence>
<feature type="domain" description="Type 9 secretion system plug protein N-terminal" evidence="2">
    <location>
        <begin position="47"/>
        <end position="170"/>
    </location>
</feature>